<dbReference type="InterPro" id="IPR009019">
    <property type="entry name" value="KH_sf_prok-type"/>
</dbReference>
<dbReference type="KEGG" id="tbk:HF295_01310"/>
<dbReference type="Gene3D" id="3.30.300.20">
    <property type="match status" value="1"/>
</dbReference>
<dbReference type="PROSITE" id="PS50823">
    <property type="entry name" value="KH_TYPE_2"/>
    <property type="match status" value="1"/>
</dbReference>
<dbReference type="InterPro" id="IPR030388">
    <property type="entry name" value="G_ERA_dom"/>
</dbReference>
<dbReference type="Gene3D" id="3.40.50.300">
    <property type="entry name" value="P-loop containing nucleotide triphosphate hydrolases"/>
    <property type="match status" value="1"/>
</dbReference>
<reference evidence="11 12" key="1">
    <citation type="submission" date="2020-04" db="EMBL/GenBank/DDBJ databases">
        <authorList>
            <person name="Zheng R.K."/>
            <person name="Sun C.M."/>
        </authorList>
    </citation>
    <scope>NUCLEOTIDE SEQUENCE [LARGE SCALE GENOMIC DNA]</scope>
    <source>
        <strain evidence="12">zrk29</strain>
    </source>
</reference>
<feature type="domain" description="Era-type G" evidence="10">
    <location>
        <begin position="3"/>
        <end position="171"/>
    </location>
</feature>
<sequence>MFKSGFVTIIGEPNVGKSTFLNQVLNQKIAITSNKPQTTRNVFSGIYNDDDSQIIFMDTPGIHTGKTKLSHYISSAALATVKTVDLVLYMINAYDDVKVDNLEILKQLKGVKTPVFLIINKLDTISDYERLEEAINVYKNAFNFKGVFGISALQGDNVDLLIKDIKEELEAGPKYYPDGEISDRPETFIIQEFIREKVLEYTHQEVPHSVMVYLEKYEQREKITHIHAAIVVERKSQKGIIIGKGGSMLKRIGSSARNDIQDFLKRKVYLELFCKVEEDWRNREFYLKNYGFKDSQ</sequence>
<feature type="region of interest" description="G5" evidence="7">
    <location>
        <begin position="150"/>
        <end position="152"/>
    </location>
</feature>
<evidence type="ECO:0000259" key="9">
    <source>
        <dbReference type="PROSITE" id="PS50823"/>
    </source>
</evidence>
<evidence type="ECO:0000256" key="5">
    <source>
        <dbReference type="ARBA" id="ARBA00023134"/>
    </source>
</evidence>
<dbReference type="InterPro" id="IPR004044">
    <property type="entry name" value="KH_dom_type_2"/>
</dbReference>
<keyword evidence="5 6" id="KW-0342">GTP-binding</keyword>
<dbReference type="GO" id="GO:0005886">
    <property type="term" value="C:plasma membrane"/>
    <property type="evidence" value="ECO:0007669"/>
    <property type="project" value="UniProtKB-SubCell"/>
</dbReference>
<feature type="region of interest" description="G1" evidence="7">
    <location>
        <begin position="11"/>
        <end position="18"/>
    </location>
</feature>
<dbReference type="PRINTS" id="PR00326">
    <property type="entry name" value="GTP1OBG"/>
</dbReference>
<feature type="region of interest" description="G2" evidence="7">
    <location>
        <begin position="37"/>
        <end position="41"/>
    </location>
</feature>
<keyword evidence="6" id="KW-1003">Cell membrane</keyword>
<feature type="region of interest" description="G3" evidence="7">
    <location>
        <begin position="58"/>
        <end position="61"/>
    </location>
</feature>
<evidence type="ECO:0000256" key="2">
    <source>
        <dbReference type="ARBA" id="ARBA00020484"/>
    </source>
</evidence>
<dbReference type="Pfam" id="PF01926">
    <property type="entry name" value="MMR_HSR1"/>
    <property type="match status" value="1"/>
</dbReference>
<comment type="subcellular location">
    <subcellularLocation>
        <location evidence="6">Cytoplasm</location>
    </subcellularLocation>
    <subcellularLocation>
        <location evidence="6">Cell membrane</location>
        <topology evidence="6">Peripheral membrane protein</topology>
    </subcellularLocation>
</comment>
<evidence type="ECO:0000256" key="6">
    <source>
        <dbReference type="HAMAP-Rule" id="MF_00367"/>
    </source>
</evidence>
<keyword evidence="3 6" id="KW-0547">Nucleotide-binding</keyword>
<dbReference type="Proteomes" id="UP000512167">
    <property type="component" value="Chromosome"/>
</dbReference>
<dbReference type="GO" id="GO:0005829">
    <property type="term" value="C:cytosol"/>
    <property type="evidence" value="ECO:0007669"/>
    <property type="project" value="TreeGrafter"/>
</dbReference>
<comment type="similarity">
    <text evidence="1 6 7 8">Belongs to the TRAFAC class TrmE-Era-EngA-EngB-Septin-like GTPase superfamily. Era GTPase family.</text>
</comment>
<dbReference type="GO" id="GO:0003924">
    <property type="term" value="F:GTPase activity"/>
    <property type="evidence" value="ECO:0007669"/>
    <property type="project" value="UniProtKB-UniRule"/>
</dbReference>
<keyword evidence="6" id="KW-0963">Cytoplasm</keyword>
<dbReference type="InterPro" id="IPR006073">
    <property type="entry name" value="GTP-bd"/>
</dbReference>
<dbReference type="SUPFAM" id="SSF54814">
    <property type="entry name" value="Prokaryotic type KH domain (KH-domain type II)"/>
    <property type="match status" value="1"/>
</dbReference>
<evidence type="ECO:0000313" key="11">
    <source>
        <dbReference type="EMBL" id="QLY39571.1"/>
    </source>
</evidence>
<evidence type="ECO:0000256" key="7">
    <source>
        <dbReference type="PROSITE-ProRule" id="PRU01050"/>
    </source>
</evidence>
<feature type="binding site" evidence="6">
    <location>
        <begin position="120"/>
        <end position="123"/>
    </location>
    <ligand>
        <name>GTP</name>
        <dbReference type="ChEBI" id="CHEBI:37565"/>
    </ligand>
</feature>
<dbReference type="InterPro" id="IPR005225">
    <property type="entry name" value="Small_GTP-bd"/>
</dbReference>
<dbReference type="GO" id="GO:0070181">
    <property type="term" value="F:small ribosomal subunit rRNA binding"/>
    <property type="evidence" value="ECO:0007669"/>
    <property type="project" value="UniProtKB-UniRule"/>
</dbReference>
<dbReference type="InterPro" id="IPR005662">
    <property type="entry name" value="GTPase_Era-like"/>
</dbReference>
<accession>A0A7L6N1X2</accession>
<keyword evidence="12" id="KW-1185">Reference proteome</keyword>
<feature type="binding site" evidence="6">
    <location>
        <begin position="58"/>
        <end position="62"/>
    </location>
    <ligand>
        <name>GTP</name>
        <dbReference type="ChEBI" id="CHEBI:37565"/>
    </ligand>
</feature>
<dbReference type="CDD" id="cd04163">
    <property type="entry name" value="Era"/>
    <property type="match status" value="1"/>
</dbReference>
<dbReference type="InterPro" id="IPR015946">
    <property type="entry name" value="KH_dom-like_a/b"/>
</dbReference>
<dbReference type="EMBL" id="CP051151">
    <property type="protein sequence ID" value="QLY39571.1"/>
    <property type="molecule type" value="Genomic_DNA"/>
</dbReference>
<comment type="subunit">
    <text evidence="6">Monomer.</text>
</comment>
<evidence type="ECO:0000256" key="1">
    <source>
        <dbReference type="ARBA" id="ARBA00007921"/>
    </source>
</evidence>
<dbReference type="HAMAP" id="MF_00367">
    <property type="entry name" value="GTPase_Era"/>
    <property type="match status" value="1"/>
</dbReference>
<evidence type="ECO:0000256" key="4">
    <source>
        <dbReference type="ARBA" id="ARBA00022884"/>
    </source>
</evidence>
<dbReference type="CDD" id="cd22534">
    <property type="entry name" value="KH-II_Era"/>
    <property type="match status" value="1"/>
</dbReference>
<dbReference type="SUPFAM" id="SSF52540">
    <property type="entry name" value="P-loop containing nucleoside triphosphate hydrolases"/>
    <property type="match status" value="1"/>
</dbReference>
<evidence type="ECO:0000259" key="10">
    <source>
        <dbReference type="PROSITE" id="PS51713"/>
    </source>
</evidence>
<dbReference type="NCBIfam" id="TIGR00436">
    <property type="entry name" value="era"/>
    <property type="match status" value="1"/>
</dbReference>
<keyword evidence="6" id="KW-0699">rRNA-binding</keyword>
<dbReference type="PANTHER" id="PTHR42698:SF1">
    <property type="entry name" value="GTPASE ERA, MITOCHONDRIAL"/>
    <property type="match status" value="1"/>
</dbReference>
<protein>
    <recommendedName>
        <fullName evidence="2 6">GTPase Era</fullName>
    </recommendedName>
</protein>
<feature type="binding site" evidence="6">
    <location>
        <begin position="11"/>
        <end position="18"/>
    </location>
    <ligand>
        <name>GTP</name>
        <dbReference type="ChEBI" id="CHEBI:37565"/>
    </ligand>
</feature>
<proteinExistence type="inferred from homology"/>
<organism evidence="11 12">
    <name type="scientific">Hujiaoplasma nucleasis</name>
    <dbReference type="NCBI Taxonomy" id="2725268"/>
    <lineage>
        <taxon>Bacteria</taxon>
        <taxon>Bacillati</taxon>
        <taxon>Mycoplasmatota</taxon>
        <taxon>Mollicutes</taxon>
        <taxon>Candidatus Izemoplasmatales</taxon>
        <taxon>Hujiaoplasmataceae</taxon>
        <taxon>Hujiaoplasma</taxon>
    </lineage>
</organism>
<dbReference type="NCBIfam" id="NF000908">
    <property type="entry name" value="PRK00089.1"/>
    <property type="match status" value="1"/>
</dbReference>
<evidence type="ECO:0000256" key="8">
    <source>
        <dbReference type="RuleBase" id="RU003761"/>
    </source>
</evidence>
<dbReference type="GO" id="GO:0005525">
    <property type="term" value="F:GTP binding"/>
    <property type="evidence" value="ECO:0007669"/>
    <property type="project" value="UniProtKB-UniRule"/>
</dbReference>
<dbReference type="GO" id="GO:0043024">
    <property type="term" value="F:ribosomal small subunit binding"/>
    <property type="evidence" value="ECO:0007669"/>
    <property type="project" value="TreeGrafter"/>
</dbReference>
<keyword evidence="6" id="KW-0690">Ribosome biogenesis</keyword>
<keyword evidence="4 6" id="KW-0694">RNA-binding</keyword>
<dbReference type="GO" id="GO:0000028">
    <property type="term" value="P:ribosomal small subunit assembly"/>
    <property type="evidence" value="ECO:0007669"/>
    <property type="project" value="TreeGrafter"/>
</dbReference>
<dbReference type="NCBIfam" id="TIGR00231">
    <property type="entry name" value="small_GTP"/>
    <property type="match status" value="1"/>
</dbReference>
<comment type="function">
    <text evidence="6">An essential GTPase that binds both GDP and GTP, with rapid nucleotide exchange. Plays a role in 16S rRNA processing and 30S ribosomal subunit biogenesis and possibly also in cell cycle regulation and energy metabolism.</text>
</comment>
<feature type="domain" description="KH type-2" evidence="9">
    <location>
        <begin position="198"/>
        <end position="278"/>
    </location>
</feature>
<gene>
    <name evidence="6" type="primary">era</name>
    <name evidence="11" type="ORF">HF295_01310</name>
</gene>
<feature type="region of interest" description="G4" evidence="7">
    <location>
        <begin position="120"/>
        <end position="123"/>
    </location>
</feature>
<dbReference type="RefSeq" id="WP_312032045.1">
    <property type="nucleotide sequence ID" value="NZ_CP051151.1"/>
</dbReference>
<dbReference type="AlphaFoldDB" id="A0A7L6N1X2"/>
<evidence type="ECO:0000256" key="3">
    <source>
        <dbReference type="ARBA" id="ARBA00022741"/>
    </source>
</evidence>
<dbReference type="FunFam" id="3.30.300.20:FF:000003">
    <property type="entry name" value="GTPase Era"/>
    <property type="match status" value="1"/>
</dbReference>
<dbReference type="PANTHER" id="PTHR42698">
    <property type="entry name" value="GTPASE ERA"/>
    <property type="match status" value="1"/>
</dbReference>
<evidence type="ECO:0000313" key="12">
    <source>
        <dbReference type="Proteomes" id="UP000512167"/>
    </source>
</evidence>
<dbReference type="Pfam" id="PF07650">
    <property type="entry name" value="KH_2"/>
    <property type="match status" value="1"/>
</dbReference>
<name>A0A7L6N1X2_9MOLU</name>
<dbReference type="InterPro" id="IPR027417">
    <property type="entry name" value="P-loop_NTPase"/>
</dbReference>
<dbReference type="PROSITE" id="PS51713">
    <property type="entry name" value="G_ERA"/>
    <property type="match status" value="1"/>
</dbReference>
<keyword evidence="6" id="KW-0472">Membrane</keyword>